<dbReference type="InParanoid" id="G4ZS55"/>
<feature type="region of interest" description="Disordered" evidence="1">
    <location>
        <begin position="237"/>
        <end position="339"/>
    </location>
</feature>
<dbReference type="Proteomes" id="UP000002640">
    <property type="component" value="Unassembled WGS sequence"/>
</dbReference>
<dbReference type="GO" id="GO:0034472">
    <property type="term" value="P:snRNA 3'-end processing"/>
    <property type="evidence" value="ECO:0007669"/>
    <property type="project" value="TreeGrafter"/>
</dbReference>
<feature type="compositionally biased region" description="Low complexity" evidence="1">
    <location>
        <begin position="266"/>
        <end position="281"/>
    </location>
</feature>
<dbReference type="GeneID" id="20639359"/>
<name>G4ZS55_PHYSP</name>
<dbReference type="PANTHER" id="PTHR28608">
    <property type="entry name" value="INTEGRATOR COMPLEX SUBUNIT 2"/>
    <property type="match status" value="1"/>
</dbReference>
<sequence length="898" mass="98263">MASFRTGGAIPHAHEGVFRQPALLRVLLGLVRDVRAAANVHVTKCDPSLVPVEGMSAAASTSVSVQQHQPLQDCLLAHGILKRLQPLSSESSDNEVAEESRALLCTIVNELLTADAEVSSPSPPRLLLAMHTQGYDVTLVPTLVAHMPAMKLMWDHWMVPTSSNSSGSSSSRSATPGTKPLMGFVAEGAEKDLPKWRFRLRVNADPSAELVCIEERGRGMNGSTGLSRSDKVSAISAASPTASSSSPRVYIPVSPNTLSPRSAEAVGDSSTLGSGSGLVSSIKNFKRKKNARERLHPLESESPRYPRHYQQQRHLPVVPSSPSRYPDSPRAPKGALEDSDDEVIQLKRLNAHLASGETVEEWIRSYEVERGNFASFAMFTEVKLDEVQEGYVEQVGRPNAVEAAACCATLLKMLGIVGCYRTLLEKMSAGIQGAIYLPDASLSSIVTDATSPDAMFALVQSFYSRTPYFERVRELKKTLLASRSITDPTVLRAVSVDDVARIFQYVPFAHVQAGIAKVYATNSAKLDQLVNALQEQQGLLLLRRKEMGINDPDYPVHVPLATSAQICRAITHNAASFSSSGRDMILCAIVGLVDADSFRALRSSREDVLFAYLTYTEGMDQLELVVDALPNAGESLFRLYLATCSGRVGDLPDESPKDVFFLKLLSPDMGRPGREEQWLLLSKEYEKNDNERKARKLRRASVNASDFDIEIEEDTTDGRSMSQSSTAASIERFQIIMLNYLRHHSLSSAQLLQLMLKTLFKMLSREERAAWIDRINFKHPTDSYKKRIQDLKDAVAAAKSAPPDLSDPGAHISRMKADLKVRWLEAIMEYALNETESSARLAALNQAHQPFANVMNSPSCVSAVESTELPLALSFFTGSTSVFIILALGTSCSSTSES</sequence>
<protein>
    <submittedName>
        <fullName evidence="2">Uncharacterized protein</fullName>
    </submittedName>
</protein>
<accession>G4ZS55</accession>
<gene>
    <name evidence="2" type="ORF">PHYSODRAFT_262290</name>
</gene>
<dbReference type="AlphaFoldDB" id="G4ZS55"/>
<dbReference type="GO" id="GO:0032039">
    <property type="term" value="C:integrator complex"/>
    <property type="evidence" value="ECO:0007669"/>
    <property type="project" value="InterPro"/>
</dbReference>
<reference evidence="2 3" key="1">
    <citation type="journal article" date="2006" name="Science">
        <title>Phytophthora genome sequences uncover evolutionary origins and mechanisms of pathogenesis.</title>
        <authorList>
            <person name="Tyler B.M."/>
            <person name="Tripathy S."/>
            <person name="Zhang X."/>
            <person name="Dehal P."/>
            <person name="Jiang R.H."/>
            <person name="Aerts A."/>
            <person name="Arredondo F.D."/>
            <person name="Baxter L."/>
            <person name="Bensasson D."/>
            <person name="Beynon J.L."/>
            <person name="Chapman J."/>
            <person name="Damasceno C.M."/>
            <person name="Dorrance A.E."/>
            <person name="Dou D."/>
            <person name="Dickerman A.W."/>
            <person name="Dubchak I.L."/>
            <person name="Garbelotto M."/>
            <person name="Gijzen M."/>
            <person name="Gordon S.G."/>
            <person name="Govers F."/>
            <person name="Grunwald N.J."/>
            <person name="Huang W."/>
            <person name="Ivors K.L."/>
            <person name="Jones R.W."/>
            <person name="Kamoun S."/>
            <person name="Krampis K."/>
            <person name="Lamour K.H."/>
            <person name="Lee M.K."/>
            <person name="McDonald W.H."/>
            <person name="Medina M."/>
            <person name="Meijer H.J."/>
            <person name="Nordberg E.K."/>
            <person name="Maclean D.J."/>
            <person name="Ospina-Giraldo M.D."/>
            <person name="Morris P.F."/>
            <person name="Phuntumart V."/>
            <person name="Putnam N.H."/>
            <person name="Rash S."/>
            <person name="Rose J.K."/>
            <person name="Sakihama Y."/>
            <person name="Salamov A.A."/>
            <person name="Savidor A."/>
            <person name="Scheuring C.F."/>
            <person name="Smith B.M."/>
            <person name="Sobral B.W."/>
            <person name="Terry A."/>
            <person name="Torto-Alalibo T.A."/>
            <person name="Win J."/>
            <person name="Xu Z."/>
            <person name="Zhang H."/>
            <person name="Grigoriev I.V."/>
            <person name="Rokhsar D.S."/>
            <person name="Boore J.L."/>
        </authorList>
    </citation>
    <scope>NUCLEOTIDE SEQUENCE [LARGE SCALE GENOMIC DNA]</scope>
    <source>
        <strain evidence="2 3">P6497</strain>
    </source>
</reference>
<dbReference type="InterPro" id="IPR029321">
    <property type="entry name" value="INTS2"/>
</dbReference>
<proteinExistence type="predicted"/>
<feature type="compositionally biased region" description="Low complexity" evidence="1">
    <location>
        <begin position="316"/>
        <end position="332"/>
    </location>
</feature>
<evidence type="ECO:0000313" key="3">
    <source>
        <dbReference type="Proteomes" id="UP000002640"/>
    </source>
</evidence>
<dbReference type="PANTHER" id="PTHR28608:SF1">
    <property type="entry name" value="INTEGRATOR COMPLEX SUBUNIT 2"/>
    <property type="match status" value="1"/>
</dbReference>
<keyword evidence="3" id="KW-1185">Reference proteome</keyword>
<evidence type="ECO:0000256" key="1">
    <source>
        <dbReference type="SAM" id="MobiDB-lite"/>
    </source>
</evidence>
<dbReference type="EMBL" id="JH159156">
    <property type="protein sequence ID" value="EGZ14351.1"/>
    <property type="molecule type" value="Genomic_DNA"/>
</dbReference>
<evidence type="ECO:0000313" key="2">
    <source>
        <dbReference type="EMBL" id="EGZ14351.1"/>
    </source>
</evidence>
<organism evidence="2 3">
    <name type="scientific">Phytophthora sojae (strain P6497)</name>
    <name type="common">Soybean stem and root rot agent</name>
    <name type="synonym">Phytophthora megasperma f. sp. glycines</name>
    <dbReference type="NCBI Taxonomy" id="1094619"/>
    <lineage>
        <taxon>Eukaryota</taxon>
        <taxon>Sar</taxon>
        <taxon>Stramenopiles</taxon>
        <taxon>Oomycota</taxon>
        <taxon>Peronosporomycetes</taxon>
        <taxon>Peronosporales</taxon>
        <taxon>Peronosporaceae</taxon>
        <taxon>Phytophthora</taxon>
    </lineage>
</organism>
<feature type="compositionally biased region" description="Basic and acidic residues" evidence="1">
    <location>
        <begin position="292"/>
        <end position="304"/>
    </location>
</feature>
<feature type="compositionally biased region" description="Low complexity" evidence="1">
    <location>
        <begin position="237"/>
        <end position="246"/>
    </location>
</feature>
<dbReference type="RefSeq" id="XP_009531780.1">
    <property type="nucleotide sequence ID" value="XM_009533485.1"/>
</dbReference>
<dbReference type="KEGG" id="psoj:PHYSODRAFT_262290"/>
<dbReference type="STRING" id="1094619.G4ZS55"/>